<feature type="compositionally biased region" description="Basic and acidic residues" evidence="2">
    <location>
        <begin position="43"/>
        <end position="75"/>
    </location>
</feature>
<organism evidence="3 4">
    <name type="scientific">Forsythia ovata</name>
    <dbReference type="NCBI Taxonomy" id="205694"/>
    <lineage>
        <taxon>Eukaryota</taxon>
        <taxon>Viridiplantae</taxon>
        <taxon>Streptophyta</taxon>
        <taxon>Embryophyta</taxon>
        <taxon>Tracheophyta</taxon>
        <taxon>Spermatophyta</taxon>
        <taxon>Magnoliopsida</taxon>
        <taxon>eudicotyledons</taxon>
        <taxon>Gunneridae</taxon>
        <taxon>Pentapetalae</taxon>
        <taxon>asterids</taxon>
        <taxon>lamiids</taxon>
        <taxon>Lamiales</taxon>
        <taxon>Oleaceae</taxon>
        <taxon>Forsythieae</taxon>
        <taxon>Forsythia</taxon>
    </lineage>
</organism>
<proteinExistence type="predicted"/>
<feature type="compositionally biased region" description="Polar residues" evidence="2">
    <location>
        <begin position="1"/>
        <end position="22"/>
    </location>
</feature>
<feature type="compositionally biased region" description="Basic and acidic residues" evidence="2">
    <location>
        <begin position="103"/>
        <end position="112"/>
    </location>
</feature>
<feature type="region of interest" description="Disordered" evidence="2">
    <location>
        <begin position="1"/>
        <end position="88"/>
    </location>
</feature>
<gene>
    <name evidence="3" type="ORF">Fot_37331</name>
</gene>
<keyword evidence="1" id="KW-0175">Coiled coil</keyword>
<protein>
    <submittedName>
        <fullName evidence="3">Uncharacterized protein</fullName>
    </submittedName>
</protein>
<keyword evidence="4" id="KW-1185">Reference proteome</keyword>
<evidence type="ECO:0000256" key="2">
    <source>
        <dbReference type="SAM" id="MobiDB-lite"/>
    </source>
</evidence>
<dbReference type="Proteomes" id="UP001604277">
    <property type="component" value="Unassembled WGS sequence"/>
</dbReference>
<feature type="region of interest" description="Disordered" evidence="2">
    <location>
        <begin position="96"/>
        <end position="115"/>
    </location>
</feature>
<accession>A0ABD1S036</accession>
<dbReference type="EMBL" id="JBFOLJ010000011">
    <property type="protein sequence ID" value="KAL2493574.1"/>
    <property type="molecule type" value="Genomic_DNA"/>
</dbReference>
<feature type="coiled-coil region" evidence="1">
    <location>
        <begin position="141"/>
        <end position="168"/>
    </location>
</feature>
<evidence type="ECO:0000256" key="1">
    <source>
        <dbReference type="SAM" id="Coils"/>
    </source>
</evidence>
<evidence type="ECO:0000313" key="4">
    <source>
        <dbReference type="Proteomes" id="UP001604277"/>
    </source>
</evidence>
<comment type="caution">
    <text evidence="3">The sequence shown here is derived from an EMBL/GenBank/DDBJ whole genome shotgun (WGS) entry which is preliminary data.</text>
</comment>
<sequence length="235" mass="26004">MASFAKKQQQARKNGQPATTFNYVPALKPPSSQSIQANLKGKAKGDEAIKKAAEEANKKVVEEKAKMKGSDRKDQLVTNNPRGERQSRPFVLEIRPSKKKKYSHEDKDHHGQLEVGAINTEALKEKIKATDVEFEVPRERCIQVNNQLIEAQQEKKKLEDEWKEFFSELGVDDWDAESGSASFNTLEAIEEIDESISGGPSSEHVLPTEAFTIVDPLALTPTSSAPIDPPAPADP</sequence>
<evidence type="ECO:0000313" key="3">
    <source>
        <dbReference type="EMBL" id="KAL2493574.1"/>
    </source>
</evidence>
<reference evidence="4" key="1">
    <citation type="submission" date="2024-07" db="EMBL/GenBank/DDBJ databases">
        <title>Two chromosome-level genome assemblies of Korean endemic species Abeliophyllum distichum and Forsythia ovata (Oleaceae).</title>
        <authorList>
            <person name="Jang H."/>
        </authorList>
    </citation>
    <scope>NUCLEOTIDE SEQUENCE [LARGE SCALE GENOMIC DNA]</scope>
</reference>
<dbReference type="AlphaFoldDB" id="A0ABD1S036"/>
<name>A0ABD1S036_9LAMI</name>